<name>A0ABU9T3J6_9HYPH</name>
<sequence>MNIIPTIQPMQRNAGSARLSVTGVSGNTMLENLYQSGNAKLRIPERYESGPLEAVMINIAGGMTGGDTLDWDFSAHDNAELTLTSQACEKIYKSSTGQAVADIALNASSGSRINWLPQETIVFDRANLLRKVNIDLSDNASALIVEALVFGRKAMGEIVKEAAIRDRWRVQQDGALIHAEELWISGPIDEQLSNKAIAAGNKAIATVLFVSPTAEQSMAQLNNIIGENGAVSYWNGKLLLRILAMDSYDLRRTLIPVIQCLSGGQKLPKCWTL</sequence>
<dbReference type="HAMAP" id="MF_01384">
    <property type="entry name" value="UreD"/>
    <property type="match status" value="1"/>
</dbReference>
<dbReference type="Proteomes" id="UP001477870">
    <property type="component" value="Unassembled WGS sequence"/>
</dbReference>
<comment type="caution">
    <text evidence="4">The sequence shown here is derived from an EMBL/GenBank/DDBJ whole genome shotgun (WGS) entry which is preliminary data.</text>
</comment>
<comment type="subunit">
    <text evidence="3">UreD, UreF and UreG form a complex that acts as a GTP-hydrolysis-dependent molecular chaperone, activating the urease apoprotein by helping to assemble the nickel containing metallocenter of UreC. The UreE protein probably delivers the nickel.</text>
</comment>
<comment type="function">
    <text evidence="3">Required for maturation of urease via the functional incorporation of the urease nickel metallocenter.</text>
</comment>
<evidence type="ECO:0000256" key="2">
    <source>
        <dbReference type="ARBA" id="ARBA00023186"/>
    </source>
</evidence>
<evidence type="ECO:0000256" key="3">
    <source>
        <dbReference type="HAMAP-Rule" id="MF_01384"/>
    </source>
</evidence>
<gene>
    <name evidence="3" type="primary">ureD</name>
    <name evidence="4" type="ORF">WNY59_01915</name>
</gene>
<comment type="similarity">
    <text evidence="1 3">Belongs to the UreD family.</text>
</comment>
<dbReference type="EMBL" id="JBBMQO010000001">
    <property type="protein sequence ID" value="MEM5500339.1"/>
    <property type="molecule type" value="Genomic_DNA"/>
</dbReference>
<protein>
    <recommendedName>
        <fullName evidence="3">Urease accessory protein UreD</fullName>
    </recommendedName>
</protein>
<reference evidence="4 5" key="1">
    <citation type="submission" date="2024-03" db="EMBL/GenBank/DDBJ databases">
        <title>Community enrichment and isolation of bacterial strains for fucoidan degradation.</title>
        <authorList>
            <person name="Sichert A."/>
        </authorList>
    </citation>
    <scope>NUCLEOTIDE SEQUENCE [LARGE SCALE GENOMIC DNA]</scope>
    <source>
        <strain evidence="4 5">AS62</strain>
    </source>
</reference>
<comment type="subcellular location">
    <subcellularLocation>
        <location evidence="3">Cytoplasm</location>
    </subcellularLocation>
</comment>
<dbReference type="PANTHER" id="PTHR33643:SF1">
    <property type="entry name" value="UREASE ACCESSORY PROTEIN D"/>
    <property type="match status" value="1"/>
</dbReference>
<proteinExistence type="inferred from homology"/>
<evidence type="ECO:0000313" key="4">
    <source>
        <dbReference type="EMBL" id="MEM5500339.1"/>
    </source>
</evidence>
<keyword evidence="3" id="KW-0996">Nickel insertion</keyword>
<dbReference type="Pfam" id="PF01774">
    <property type="entry name" value="UreD"/>
    <property type="match status" value="1"/>
</dbReference>
<organism evidence="4 5">
    <name type="scientific">Ahrensia kielensis</name>
    <dbReference type="NCBI Taxonomy" id="76980"/>
    <lineage>
        <taxon>Bacteria</taxon>
        <taxon>Pseudomonadati</taxon>
        <taxon>Pseudomonadota</taxon>
        <taxon>Alphaproteobacteria</taxon>
        <taxon>Hyphomicrobiales</taxon>
        <taxon>Ahrensiaceae</taxon>
        <taxon>Ahrensia</taxon>
    </lineage>
</organism>
<evidence type="ECO:0000313" key="5">
    <source>
        <dbReference type="Proteomes" id="UP001477870"/>
    </source>
</evidence>
<dbReference type="InterPro" id="IPR002669">
    <property type="entry name" value="UreD"/>
</dbReference>
<evidence type="ECO:0000256" key="1">
    <source>
        <dbReference type="ARBA" id="ARBA00007177"/>
    </source>
</evidence>
<accession>A0ABU9T3J6</accession>
<keyword evidence="5" id="KW-1185">Reference proteome</keyword>
<dbReference type="RefSeq" id="WP_342846436.1">
    <property type="nucleotide sequence ID" value="NZ_JBBMQO010000001.1"/>
</dbReference>
<dbReference type="PANTHER" id="PTHR33643">
    <property type="entry name" value="UREASE ACCESSORY PROTEIN D"/>
    <property type="match status" value="1"/>
</dbReference>
<keyword evidence="2 3" id="KW-0143">Chaperone</keyword>
<keyword evidence="3" id="KW-0963">Cytoplasm</keyword>